<keyword evidence="2" id="KW-1185">Reference proteome</keyword>
<protein>
    <submittedName>
        <fullName evidence="1">Uncharacterized protein</fullName>
    </submittedName>
</protein>
<evidence type="ECO:0000313" key="1">
    <source>
        <dbReference type="EMBL" id="CAG2245985.1"/>
    </source>
</evidence>
<proteinExistence type="predicted"/>
<sequence length="195" mass="22374">MVDFLGDDEENFVLSQISEEDVDNLALSQFCGEMEDDMSLSQIAMKIEKDYADDALCQGGDRNVENFTIPLQFESFVSKESFDDTNLVAESDFDIFQTAIFDLGLNFEEMQAPSDRFTTVVTDEEISNLVNEKMNANTKKNTKWAVGVFNQWRSFRAQNGDPIIELHMMNAECRDEETQRRRALIEGRKELKMCS</sequence>
<evidence type="ECO:0000313" key="2">
    <source>
        <dbReference type="Proteomes" id="UP000683360"/>
    </source>
</evidence>
<comment type="caution">
    <text evidence="1">The sequence shown here is derived from an EMBL/GenBank/DDBJ whole genome shotgun (WGS) entry which is preliminary data.</text>
</comment>
<dbReference type="OrthoDB" id="10363482at2759"/>
<dbReference type="AlphaFoldDB" id="A0A8S3UQN9"/>
<reference evidence="1" key="1">
    <citation type="submission" date="2021-03" db="EMBL/GenBank/DDBJ databases">
        <authorList>
            <person name="Bekaert M."/>
        </authorList>
    </citation>
    <scope>NUCLEOTIDE SEQUENCE</scope>
</reference>
<gene>
    <name evidence="1" type="ORF">MEDL_57986</name>
</gene>
<organism evidence="1 2">
    <name type="scientific">Mytilus edulis</name>
    <name type="common">Blue mussel</name>
    <dbReference type="NCBI Taxonomy" id="6550"/>
    <lineage>
        <taxon>Eukaryota</taxon>
        <taxon>Metazoa</taxon>
        <taxon>Spiralia</taxon>
        <taxon>Lophotrochozoa</taxon>
        <taxon>Mollusca</taxon>
        <taxon>Bivalvia</taxon>
        <taxon>Autobranchia</taxon>
        <taxon>Pteriomorphia</taxon>
        <taxon>Mytilida</taxon>
        <taxon>Mytiloidea</taxon>
        <taxon>Mytilidae</taxon>
        <taxon>Mytilinae</taxon>
        <taxon>Mytilus</taxon>
    </lineage>
</organism>
<accession>A0A8S3UQN9</accession>
<dbReference type="EMBL" id="CAJPWZ010002812">
    <property type="protein sequence ID" value="CAG2245985.1"/>
    <property type="molecule type" value="Genomic_DNA"/>
</dbReference>
<dbReference type="Proteomes" id="UP000683360">
    <property type="component" value="Unassembled WGS sequence"/>
</dbReference>
<name>A0A8S3UQN9_MYTED</name>